<feature type="non-terminal residue" evidence="2">
    <location>
        <position position="1"/>
    </location>
</feature>
<feature type="non-terminal residue" evidence="2">
    <location>
        <position position="104"/>
    </location>
</feature>
<name>A0AAV2SHP9_MEGNR</name>
<organism evidence="2 3">
    <name type="scientific">Meganyctiphanes norvegica</name>
    <name type="common">Northern krill</name>
    <name type="synonym">Thysanopoda norvegica</name>
    <dbReference type="NCBI Taxonomy" id="48144"/>
    <lineage>
        <taxon>Eukaryota</taxon>
        <taxon>Metazoa</taxon>
        <taxon>Ecdysozoa</taxon>
        <taxon>Arthropoda</taxon>
        <taxon>Crustacea</taxon>
        <taxon>Multicrustacea</taxon>
        <taxon>Malacostraca</taxon>
        <taxon>Eumalacostraca</taxon>
        <taxon>Eucarida</taxon>
        <taxon>Euphausiacea</taxon>
        <taxon>Euphausiidae</taxon>
        <taxon>Meganyctiphanes</taxon>
    </lineage>
</organism>
<protein>
    <submittedName>
        <fullName evidence="2">Uncharacterized protein</fullName>
    </submittedName>
</protein>
<feature type="compositionally biased region" description="Basic residues" evidence="1">
    <location>
        <begin position="46"/>
        <end position="56"/>
    </location>
</feature>
<accession>A0AAV2SHP9</accession>
<dbReference type="AlphaFoldDB" id="A0AAV2SHP9"/>
<sequence length="104" mass="11646">ATAQEDLYSMTYSACSSPIYESIDSILQMDRASRHNLQREVTAPHRCTRRRKKKPPPKPPDCSRHASKSPVSKESKIAELNNSESSSSSDYEDCCTPNSCKTHV</sequence>
<evidence type="ECO:0000313" key="2">
    <source>
        <dbReference type="EMBL" id="CAL4200436.1"/>
    </source>
</evidence>
<proteinExistence type="predicted"/>
<reference evidence="2 3" key="1">
    <citation type="submission" date="2024-05" db="EMBL/GenBank/DDBJ databases">
        <authorList>
            <person name="Wallberg A."/>
        </authorList>
    </citation>
    <scope>NUCLEOTIDE SEQUENCE [LARGE SCALE GENOMIC DNA]</scope>
</reference>
<gene>
    <name evidence="2" type="ORF">MNOR_LOCUS37532</name>
</gene>
<evidence type="ECO:0000313" key="3">
    <source>
        <dbReference type="Proteomes" id="UP001497623"/>
    </source>
</evidence>
<keyword evidence="3" id="KW-1185">Reference proteome</keyword>
<dbReference type="EMBL" id="CAXKWB010076450">
    <property type="protein sequence ID" value="CAL4200436.1"/>
    <property type="molecule type" value="Genomic_DNA"/>
</dbReference>
<dbReference type="Proteomes" id="UP001497623">
    <property type="component" value="Unassembled WGS sequence"/>
</dbReference>
<evidence type="ECO:0000256" key="1">
    <source>
        <dbReference type="SAM" id="MobiDB-lite"/>
    </source>
</evidence>
<comment type="caution">
    <text evidence="2">The sequence shown here is derived from an EMBL/GenBank/DDBJ whole genome shotgun (WGS) entry which is preliminary data.</text>
</comment>
<feature type="region of interest" description="Disordered" evidence="1">
    <location>
        <begin position="34"/>
        <end position="104"/>
    </location>
</feature>